<protein>
    <submittedName>
        <fullName evidence="9">ABC transporter ATP-binding protein</fullName>
    </submittedName>
</protein>
<evidence type="ECO:0000259" key="8">
    <source>
        <dbReference type="PROSITE" id="PS50893"/>
    </source>
</evidence>
<dbReference type="GO" id="GO:0016887">
    <property type="term" value="F:ATP hydrolysis activity"/>
    <property type="evidence" value="ECO:0007669"/>
    <property type="project" value="InterPro"/>
</dbReference>
<dbReference type="RefSeq" id="WP_212697678.1">
    <property type="nucleotide sequence ID" value="NZ_CP058649.1"/>
</dbReference>
<keyword evidence="7" id="KW-0472">Membrane</keyword>
<dbReference type="PROSITE" id="PS00211">
    <property type="entry name" value="ABC_TRANSPORTER_1"/>
    <property type="match status" value="1"/>
</dbReference>
<dbReference type="Pfam" id="PF00005">
    <property type="entry name" value="ABC_tran"/>
    <property type="match status" value="1"/>
</dbReference>
<dbReference type="KEGG" id="vpy:HZI73_07750"/>
<dbReference type="SMART" id="SM00382">
    <property type="entry name" value="AAA"/>
    <property type="match status" value="1"/>
</dbReference>
<evidence type="ECO:0000313" key="10">
    <source>
        <dbReference type="Proteomes" id="UP000683246"/>
    </source>
</evidence>
<dbReference type="PANTHER" id="PTHR43297">
    <property type="entry name" value="OLIGOPEPTIDE TRANSPORT ATP-BINDING PROTEIN APPD"/>
    <property type="match status" value="1"/>
</dbReference>
<comment type="similarity">
    <text evidence="2">Belongs to the ABC transporter superfamily.</text>
</comment>
<evidence type="ECO:0000256" key="3">
    <source>
        <dbReference type="ARBA" id="ARBA00022448"/>
    </source>
</evidence>
<dbReference type="SUPFAM" id="SSF52540">
    <property type="entry name" value="P-loop containing nucleoside triphosphate hydrolases"/>
    <property type="match status" value="1"/>
</dbReference>
<evidence type="ECO:0000256" key="2">
    <source>
        <dbReference type="ARBA" id="ARBA00005417"/>
    </source>
</evidence>
<organism evidence="9 10">
    <name type="scientific">Vallitalea pronyensis</name>
    <dbReference type="NCBI Taxonomy" id="1348613"/>
    <lineage>
        <taxon>Bacteria</taxon>
        <taxon>Bacillati</taxon>
        <taxon>Bacillota</taxon>
        <taxon>Clostridia</taxon>
        <taxon>Lachnospirales</taxon>
        <taxon>Vallitaleaceae</taxon>
        <taxon>Vallitalea</taxon>
    </lineage>
</organism>
<proteinExistence type="inferred from homology"/>
<dbReference type="Gene3D" id="3.40.50.300">
    <property type="entry name" value="P-loop containing nucleotide triphosphate hydrolases"/>
    <property type="match status" value="1"/>
</dbReference>
<sequence>MKKILEVKDLKIEFKTKKGILEAVSNVSYTLHENEVLGIVGESGCGKSISAMSLMGLLPPSAIVSASDMTFEGQDLRKLSNNQLSKIRGKDISIIFQEPMTSLNPLMKVGPQIVEMLVLHEGLSKNEAKTKALDMMEKVGLQHVESLFNAYTHALSGGMIQRVMIAMAMICNPSILIADEPTTALDVTIQAQILALMKTLNKSRRTAIIFISHDLGVIKEVCDQVLVIYLGYVVEKGHVDQLLKTPSHPYTIGLLQSIPNPKKRQERLYAIEGKVPNIHERPKGCPFSTRCYKATEKCQEALPDFIEVADGHFVRCFYPECEIEKG</sequence>
<dbReference type="InterPro" id="IPR003593">
    <property type="entry name" value="AAA+_ATPase"/>
</dbReference>
<dbReference type="PANTHER" id="PTHR43297:SF2">
    <property type="entry name" value="DIPEPTIDE TRANSPORT ATP-BINDING PROTEIN DPPD"/>
    <property type="match status" value="1"/>
</dbReference>
<evidence type="ECO:0000256" key="6">
    <source>
        <dbReference type="ARBA" id="ARBA00022840"/>
    </source>
</evidence>
<keyword evidence="5" id="KW-0547">Nucleotide-binding</keyword>
<dbReference type="InterPro" id="IPR017871">
    <property type="entry name" value="ABC_transporter-like_CS"/>
</dbReference>
<comment type="subcellular location">
    <subcellularLocation>
        <location evidence="1">Cell membrane</location>
        <topology evidence="1">Peripheral membrane protein</topology>
    </subcellularLocation>
</comment>
<keyword evidence="3" id="KW-0813">Transport</keyword>
<evidence type="ECO:0000313" key="9">
    <source>
        <dbReference type="EMBL" id="QUI22197.1"/>
    </source>
</evidence>
<dbReference type="InterPro" id="IPR027417">
    <property type="entry name" value="P-loop_NTPase"/>
</dbReference>
<dbReference type="InterPro" id="IPR050388">
    <property type="entry name" value="ABC_Ni/Peptide_Import"/>
</dbReference>
<dbReference type="GO" id="GO:0005524">
    <property type="term" value="F:ATP binding"/>
    <property type="evidence" value="ECO:0007669"/>
    <property type="project" value="UniProtKB-KW"/>
</dbReference>
<dbReference type="EMBL" id="CP058649">
    <property type="protein sequence ID" value="QUI22197.1"/>
    <property type="molecule type" value="Genomic_DNA"/>
</dbReference>
<dbReference type="GO" id="GO:0005886">
    <property type="term" value="C:plasma membrane"/>
    <property type="evidence" value="ECO:0007669"/>
    <property type="project" value="UniProtKB-SubCell"/>
</dbReference>
<accession>A0A8J8SGB6</accession>
<reference evidence="9" key="1">
    <citation type="submission" date="2020-07" db="EMBL/GenBank/DDBJ databases">
        <title>Vallitalea pronyensis genome.</title>
        <authorList>
            <person name="Postec A."/>
        </authorList>
    </citation>
    <scope>NUCLEOTIDE SEQUENCE</scope>
    <source>
        <strain evidence="9">FatNI3</strain>
    </source>
</reference>
<dbReference type="AlphaFoldDB" id="A0A8J8SGB6"/>
<evidence type="ECO:0000256" key="4">
    <source>
        <dbReference type="ARBA" id="ARBA00022475"/>
    </source>
</evidence>
<dbReference type="Pfam" id="PF08352">
    <property type="entry name" value="oligo_HPY"/>
    <property type="match status" value="1"/>
</dbReference>
<dbReference type="Proteomes" id="UP000683246">
    <property type="component" value="Chromosome"/>
</dbReference>
<keyword evidence="6 9" id="KW-0067">ATP-binding</keyword>
<dbReference type="FunFam" id="3.40.50.300:FF:000016">
    <property type="entry name" value="Oligopeptide ABC transporter ATP-binding component"/>
    <property type="match status" value="1"/>
</dbReference>
<dbReference type="GO" id="GO:0015833">
    <property type="term" value="P:peptide transport"/>
    <property type="evidence" value="ECO:0007669"/>
    <property type="project" value="InterPro"/>
</dbReference>
<dbReference type="NCBIfam" id="TIGR01727">
    <property type="entry name" value="oligo_HPY"/>
    <property type="match status" value="1"/>
</dbReference>
<keyword evidence="10" id="KW-1185">Reference proteome</keyword>
<dbReference type="PROSITE" id="PS50893">
    <property type="entry name" value="ABC_TRANSPORTER_2"/>
    <property type="match status" value="1"/>
</dbReference>
<evidence type="ECO:0000256" key="7">
    <source>
        <dbReference type="ARBA" id="ARBA00023136"/>
    </source>
</evidence>
<gene>
    <name evidence="9" type="ORF">HZI73_07750</name>
</gene>
<dbReference type="CDD" id="cd03257">
    <property type="entry name" value="ABC_NikE_OppD_transporters"/>
    <property type="match status" value="1"/>
</dbReference>
<name>A0A8J8SGB6_9FIRM</name>
<evidence type="ECO:0000256" key="1">
    <source>
        <dbReference type="ARBA" id="ARBA00004202"/>
    </source>
</evidence>
<keyword evidence="4" id="KW-1003">Cell membrane</keyword>
<feature type="domain" description="ABC transporter" evidence="8">
    <location>
        <begin position="5"/>
        <end position="255"/>
    </location>
</feature>
<evidence type="ECO:0000256" key="5">
    <source>
        <dbReference type="ARBA" id="ARBA00022741"/>
    </source>
</evidence>
<dbReference type="InterPro" id="IPR013563">
    <property type="entry name" value="Oligopep_ABC_C"/>
</dbReference>
<dbReference type="InterPro" id="IPR003439">
    <property type="entry name" value="ABC_transporter-like_ATP-bd"/>
</dbReference>